<dbReference type="STRING" id="660521.SAMN04487949_0197"/>
<dbReference type="PANTHER" id="PTHR40082">
    <property type="entry name" value="BLR5956 PROTEIN"/>
    <property type="match status" value="1"/>
</dbReference>
<dbReference type="EMBL" id="FNHL01000001">
    <property type="protein sequence ID" value="SDL92586.1"/>
    <property type="molecule type" value="Genomic_DNA"/>
</dbReference>
<dbReference type="InterPro" id="IPR036108">
    <property type="entry name" value="4pyrrol_syn_uPrphyn_synt_sf"/>
</dbReference>
<reference evidence="3" key="1">
    <citation type="submission" date="2016-10" db="EMBL/GenBank/DDBJ databases">
        <authorList>
            <person name="Varghese N."/>
            <person name="Submissions S."/>
        </authorList>
    </citation>
    <scope>NUCLEOTIDE SEQUENCE [LARGE SCALE GENOMIC DNA]</scope>
    <source>
        <strain evidence="3">CGMCC 1.10119</strain>
    </source>
</reference>
<dbReference type="AlphaFoldDB" id="A0A1G9P142"/>
<keyword evidence="3" id="KW-1185">Reference proteome</keyword>
<organism evidence="2 3">
    <name type="scientific">Halogranum gelatinilyticum</name>
    <dbReference type="NCBI Taxonomy" id="660521"/>
    <lineage>
        <taxon>Archaea</taxon>
        <taxon>Methanobacteriati</taxon>
        <taxon>Methanobacteriota</taxon>
        <taxon>Stenosarchaea group</taxon>
        <taxon>Halobacteria</taxon>
        <taxon>Halobacteriales</taxon>
        <taxon>Haloferacaceae</taxon>
    </lineage>
</organism>
<dbReference type="Gene3D" id="3.40.50.10090">
    <property type="match status" value="2"/>
</dbReference>
<dbReference type="RefSeq" id="WP_089693187.1">
    <property type="nucleotide sequence ID" value="NZ_FNHL01000001.1"/>
</dbReference>
<dbReference type="Proteomes" id="UP000199451">
    <property type="component" value="Unassembled WGS sequence"/>
</dbReference>
<feature type="domain" description="Tetrapyrrole biosynthesis uroporphyrinogen III synthase" evidence="1">
    <location>
        <begin position="21"/>
        <end position="235"/>
    </location>
</feature>
<name>A0A1G9P142_9EURY</name>
<dbReference type="InterPro" id="IPR003754">
    <property type="entry name" value="4pyrrol_synth_uPrphyn_synth"/>
</dbReference>
<dbReference type="GO" id="GO:0004852">
    <property type="term" value="F:uroporphyrinogen-III synthase activity"/>
    <property type="evidence" value="ECO:0007669"/>
    <property type="project" value="InterPro"/>
</dbReference>
<evidence type="ECO:0000259" key="1">
    <source>
        <dbReference type="Pfam" id="PF02602"/>
    </source>
</evidence>
<evidence type="ECO:0000313" key="2">
    <source>
        <dbReference type="EMBL" id="SDL92586.1"/>
    </source>
</evidence>
<dbReference type="CDD" id="cd06578">
    <property type="entry name" value="HemD"/>
    <property type="match status" value="1"/>
</dbReference>
<dbReference type="PANTHER" id="PTHR40082:SF1">
    <property type="entry name" value="BLR5956 PROTEIN"/>
    <property type="match status" value="1"/>
</dbReference>
<evidence type="ECO:0000313" key="3">
    <source>
        <dbReference type="Proteomes" id="UP000199451"/>
    </source>
</evidence>
<proteinExistence type="predicted"/>
<dbReference type="InterPro" id="IPR039793">
    <property type="entry name" value="UROS/Hem4"/>
</dbReference>
<dbReference type="OrthoDB" id="15395at2157"/>
<accession>A0A1G9P142</accession>
<dbReference type="SUPFAM" id="SSF69618">
    <property type="entry name" value="HemD-like"/>
    <property type="match status" value="1"/>
</dbReference>
<dbReference type="NCBIfam" id="NF004587">
    <property type="entry name" value="PRK05928.2-5"/>
    <property type="match status" value="1"/>
</dbReference>
<dbReference type="Pfam" id="PF02602">
    <property type="entry name" value="HEM4"/>
    <property type="match status" value="1"/>
</dbReference>
<gene>
    <name evidence="2" type="ORF">SAMN04487949_0197</name>
</gene>
<protein>
    <submittedName>
        <fullName evidence="2">Uroporphyrinogen-III synthase</fullName>
    </submittedName>
</protein>
<sequence length="249" mass="26138">MSQEVRVAVFRPDDERLANAVELLDSLGATPVADPMLAVQPTGAAPQTDDADYVILTSKTGVELAAEAGWEPGETTVVAIGDSTADALREAGYRVDRVPAEFSSDGLVAMLRDEVDGKRVEVARSDHGSPVLTDGLRDAGADVNETVLYRLVRPEGSGASVEMAADGELEAALFTSSLTVEHFLDAAEERGVRDEALAGLNEAVVGTIGYPTKETAESHGITVDIVPDVADFEELACAVVEAAAPTYHE</sequence>
<dbReference type="GO" id="GO:0006780">
    <property type="term" value="P:uroporphyrinogen III biosynthetic process"/>
    <property type="evidence" value="ECO:0007669"/>
    <property type="project" value="InterPro"/>
</dbReference>